<evidence type="ECO:0000256" key="5">
    <source>
        <dbReference type="ARBA" id="ARBA00022840"/>
    </source>
</evidence>
<dbReference type="SMART" id="SM00072">
    <property type="entry name" value="GuKc"/>
    <property type="match status" value="1"/>
</dbReference>
<evidence type="ECO:0000313" key="8">
    <source>
        <dbReference type="EMBL" id="UXH38689.1"/>
    </source>
</evidence>
<sequence>MQHDASVIKSAPARLIYLIGPSGSGKDSLINASRMQLSDAGIKVARRVITRSAEASGEAAQSVSEEQFGQLRNEGAFAMHWRANGLSYGIPNEVGQWLAQGCSVLVNGSRAYLPSARQRYPNLLAVCIDVQPSVLRERLLSRGRETLEQVDQRLARSVELQLEAGQGVHHIDNSGQLSTAVVALLELLRREHLIPEGPGKNLQSDERLQHDRS</sequence>
<keyword evidence="4 6" id="KW-0547">Nucleotide-binding</keyword>
<keyword evidence="3 6" id="KW-0808">Transferase</keyword>
<comment type="pathway">
    <text evidence="2 6">Metabolic intermediate biosynthesis; 5-phospho-alpha-D-ribose 1-diphosphate biosynthesis; 5-phospho-alpha-D-ribose 1-diphosphate from D-ribose 5-phosphate (route II): step 3/3.</text>
</comment>
<dbReference type="NCBIfam" id="TIGR02322">
    <property type="entry name" value="phosphon_PhnN"/>
    <property type="match status" value="1"/>
</dbReference>
<reference evidence="8" key="1">
    <citation type="submission" date="2022-09" db="EMBL/GenBank/DDBJ databases">
        <title>Complete genome sequence of Pseudomonas promysalinigenes strain RL-WG26, a newly isolated PGPR with the potential for plant salinity stress alleviation.</title>
        <authorList>
            <person name="Ren L."/>
            <person name="Wang G."/>
            <person name="Hu H."/>
        </authorList>
    </citation>
    <scope>NUCLEOTIDE SEQUENCE</scope>
    <source>
        <strain evidence="8">RL-WG26</strain>
    </source>
</reference>
<dbReference type="SUPFAM" id="SSF52540">
    <property type="entry name" value="P-loop containing nucleoside triphosphate hydrolases"/>
    <property type="match status" value="1"/>
</dbReference>
<name>A0ABY6AGE6_9PSED</name>
<gene>
    <name evidence="6 8" type="primary">phnN</name>
    <name evidence="8" type="ORF">N5C08_17115</name>
</gene>
<dbReference type="PANTHER" id="PTHR23117:SF8">
    <property type="entry name" value="RIBOSE 1,5-BISPHOSPHATE PHOSPHOKINASE PHNN"/>
    <property type="match status" value="1"/>
</dbReference>
<evidence type="ECO:0000313" key="9">
    <source>
        <dbReference type="Proteomes" id="UP001064504"/>
    </source>
</evidence>
<dbReference type="Pfam" id="PF00625">
    <property type="entry name" value="Guanylate_kin"/>
    <property type="match status" value="1"/>
</dbReference>
<dbReference type="Gene3D" id="3.40.50.300">
    <property type="entry name" value="P-loop containing nucleotide triphosphate hydrolases"/>
    <property type="match status" value="1"/>
</dbReference>
<organism evidence="8 9">
    <name type="scientific">Pseudomonas promysalinigenes</name>
    <dbReference type="NCBI Taxonomy" id="485898"/>
    <lineage>
        <taxon>Bacteria</taxon>
        <taxon>Pseudomonadati</taxon>
        <taxon>Pseudomonadota</taxon>
        <taxon>Gammaproteobacteria</taxon>
        <taxon>Pseudomonadales</taxon>
        <taxon>Pseudomonadaceae</taxon>
        <taxon>Pseudomonas</taxon>
    </lineage>
</organism>
<evidence type="ECO:0000259" key="7">
    <source>
        <dbReference type="SMART" id="SM00072"/>
    </source>
</evidence>
<dbReference type="EC" id="2.7.4.23" evidence="6"/>
<accession>A0ABY6AGE6</accession>
<feature type="binding site" evidence="6">
    <location>
        <begin position="20"/>
        <end position="27"/>
    </location>
    <ligand>
        <name>ATP</name>
        <dbReference type="ChEBI" id="CHEBI:30616"/>
    </ligand>
</feature>
<comment type="function">
    <text evidence="6">Catalyzes the phosphorylation of ribose 1,5-bisphosphate to 5-phospho-D-ribosyl alpha-1-diphosphate (PRPP).</text>
</comment>
<evidence type="ECO:0000256" key="6">
    <source>
        <dbReference type="HAMAP-Rule" id="MF_00836"/>
    </source>
</evidence>
<evidence type="ECO:0000256" key="1">
    <source>
        <dbReference type="ARBA" id="ARBA00000373"/>
    </source>
</evidence>
<keyword evidence="9" id="KW-1185">Reference proteome</keyword>
<evidence type="ECO:0000256" key="3">
    <source>
        <dbReference type="ARBA" id="ARBA00022679"/>
    </source>
</evidence>
<comment type="similarity">
    <text evidence="6">Belongs to the ribose 1,5-bisphosphokinase family.</text>
</comment>
<feature type="domain" description="Guanylate kinase/L-type calcium channel beta subunit" evidence="7">
    <location>
        <begin position="12"/>
        <end position="192"/>
    </location>
</feature>
<dbReference type="InterPro" id="IPR027417">
    <property type="entry name" value="P-loop_NTPase"/>
</dbReference>
<comment type="catalytic activity">
    <reaction evidence="1 6">
        <text>alpha-D-ribose 1,5-bisphosphate + ATP = 5-phospho-alpha-D-ribose 1-diphosphate + ADP</text>
        <dbReference type="Rhea" id="RHEA:20109"/>
        <dbReference type="ChEBI" id="CHEBI:30616"/>
        <dbReference type="ChEBI" id="CHEBI:58017"/>
        <dbReference type="ChEBI" id="CHEBI:68688"/>
        <dbReference type="ChEBI" id="CHEBI:456216"/>
        <dbReference type="EC" id="2.7.4.23"/>
    </reaction>
</comment>
<dbReference type="HAMAP" id="MF_00836">
    <property type="entry name" value="PhnN"/>
    <property type="match status" value="1"/>
</dbReference>
<dbReference type="PANTHER" id="PTHR23117">
    <property type="entry name" value="GUANYLATE KINASE-RELATED"/>
    <property type="match status" value="1"/>
</dbReference>
<evidence type="ECO:0000256" key="2">
    <source>
        <dbReference type="ARBA" id="ARBA00005069"/>
    </source>
</evidence>
<dbReference type="InterPro" id="IPR008145">
    <property type="entry name" value="GK/Ca_channel_bsu"/>
</dbReference>
<dbReference type="NCBIfam" id="NF007485">
    <property type="entry name" value="PRK10078.1"/>
    <property type="match status" value="1"/>
</dbReference>
<keyword evidence="5 6" id="KW-0067">ATP-binding</keyword>
<protein>
    <recommendedName>
        <fullName evidence="6">Ribose 1,5-bisphosphate phosphokinase PhnN</fullName>
        <ecNumber evidence="6">2.7.4.23</ecNumber>
    </recommendedName>
    <alternativeName>
        <fullName evidence="6">Ribose 1,5-bisphosphokinase</fullName>
    </alternativeName>
</protein>
<dbReference type="InterPro" id="IPR012699">
    <property type="entry name" value="PhnN"/>
</dbReference>
<dbReference type="Proteomes" id="UP001064504">
    <property type="component" value="Chromosome"/>
</dbReference>
<dbReference type="RefSeq" id="WP_261743848.1">
    <property type="nucleotide sequence ID" value="NZ_CP104557.1"/>
</dbReference>
<dbReference type="EMBL" id="CP104557">
    <property type="protein sequence ID" value="UXH38689.1"/>
    <property type="molecule type" value="Genomic_DNA"/>
</dbReference>
<evidence type="ECO:0000256" key="4">
    <source>
        <dbReference type="ARBA" id="ARBA00022741"/>
    </source>
</evidence>
<proteinExistence type="inferred from homology"/>